<dbReference type="Pfam" id="PF03946">
    <property type="entry name" value="Ribosomal_L11_N"/>
    <property type="match status" value="1"/>
</dbReference>
<dbReference type="GO" id="GO:0005840">
    <property type="term" value="C:ribosome"/>
    <property type="evidence" value="ECO:0007669"/>
    <property type="project" value="UniProtKB-KW"/>
</dbReference>
<dbReference type="NCBIfam" id="TIGR01632">
    <property type="entry name" value="L11_bact"/>
    <property type="match status" value="1"/>
</dbReference>
<feature type="domain" description="Large ribosomal subunit protein uL11 C-terminal" evidence="8">
    <location>
        <begin position="80"/>
        <end position="146"/>
    </location>
</feature>
<evidence type="ECO:0000256" key="4">
    <source>
        <dbReference type="ARBA" id="ARBA00023274"/>
    </source>
</evidence>
<dbReference type="Gene3D" id="1.10.10.250">
    <property type="entry name" value="Ribosomal protein L11, C-terminal domain"/>
    <property type="match status" value="1"/>
</dbReference>
<evidence type="ECO:0000313" key="12">
    <source>
        <dbReference type="Proteomes" id="UP000316621"/>
    </source>
</evidence>
<organism evidence="11 12">
    <name type="scientific">Papaver somniferum</name>
    <name type="common">Opium poppy</name>
    <dbReference type="NCBI Taxonomy" id="3469"/>
    <lineage>
        <taxon>Eukaryota</taxon>
        <taxon>Viridiplantae</taxon>
        <taxon>Streptophyta</taxon>
        <taxon>Embryophyta</taxon>
        <taxon>Tracheophyta</taxon>
        <taxon>Spermatophyta</taxon>
        <taxon>Magnoliopsida</taxon>
        <taxon>Ranunculales</taxon>
        <taxon>Papaveraceae</taxon>
        <taxon>Papaveroideae</taxon>
        <taxon>Papaver</taxon>
    </lineage>
</organism>
<evidence type="ECO:0000256" key="5">
    <source>
        <dbReference type="ARBA" id="ARBA00023306"/>
    </source>
</evidence>
<dbReference type="HAMAP" id="MF_00736">
    <property type="entry name" value="Ribosomal_uL11"/>
    <property type="match status" value="1"/>
</dbReference>
<dbReference type="GO" id="GO:0006412">
    <property type="term" value="P:translation"/>
    <property type="evidence" value="ECO:0007669"/>
    <property type="project" value="InterPro"/>
</dbReference>
<feature type="domain" description="Ataxin-10" evidence="10">
    <location>
        <begin position="502"/>
        <end position="595"/>
    </location>
</feature>
<dbReference type="InterPro" id="IPR011989">
    <property type="entry name" value="ARM-like"/>
</dbReference>
<evidence type="ECO:0000256" key="1">
    <source>
        <dbReference type="ARBA" id="ARBA00010537"/>
    </source>
</evidence>
<keyword evidence="5" id="KW-0131">Cell cycle</keyword>
<dbReference type="AlphaFoldDB" id="A0A4Y7K371"/>
<gene>
    <name evidence="11" type="ORF">C5167_011515</name>
</gene>
<name>A0A4Y7K371_PAPSO</name>
<dbReference type="Pfam" id="PF09759">
    <property type="entry name" value="Atx10homo_assoc"/>
    <property type="match status" value="1"/>
</dbReference>
<dbReference type="SMART" id="SM00649">
    <property type="entry name" value="RL11"/>
    <property type="match status" value="1"/>
</dbReference>
<dbReference type="Pfam" id="PF00298">
    <property type="entry name" value="Ribosomal_L11"/>
    <property type="match status" value="1"/>
</dbReference>
<evidence type="ECO:0000256" key="7">
    <source>
        <dbReference type="RuleBase" id="RU003978"/>
    </source>
</evidence>
<dbReference type="FunFam" id="3.30.1550.10:FF:000005">
    <property type="entry name" value="50S ribosomal protein L11"/>
    <property type="match status" value="1"/>
</dbReference>
<proteinExistence type="inferred from homology"/>
<keyword evidence="4 7" id="KW-0687">Ribonucleoprotein</keyword>
<dbReference type="GO" id="GO:0005829">
    <property type="term" value="C:cytosol"/>
    <property type="evidence" value="ECO:0007669"/>
    <property type="project" value="TreeGrafter"/>
</dbReference>
<evidence type="ECO:0000259" key="9">
    <source>
        <dbReference type="Pfam" id="PF03946"/>
    </source>
</evidence>
<dbReference type="Gramene" id="RZC67823">
    <property type="protein sequence ID" value="RZC67823"/>
    <property type="gene ID" value="C5167_011515"/>
</dbReference>
<dbReference type="InterPro" id="IPR020783">
    <property type="entry name" value="Ribosomal_uL11_C"/>
</dbReference>
<dbReference type="PANTHER" id="PTHR13255">
    <property type="entry name" value="ATAXIN-10"/>
    <property type="match status" value="1"/>
</dbReference>
<dbReference type="FunFam" id="1.10.10.250:FF:000003">
    <property type="entry name" value="Mitochondrial ribosomal protein L11"/>
    <property type="match status" value="1"/>
</dbReference>
<dbReference type="GO" id="GO:1990904">
    <property type="term" value="C:ribonucleoprotein complex"/>
    <property type="evidence" value="ECO:0007669"/>
    <property type="project" value="UniProtKB-KW"/>
</dbReference>
<dbReference type="SUPFAM" id="SSF48371">
    <property type="entry name" value="ARM repeat"/>
    <property type="match status" value="1"/>
</dbReference>
<accession>A0A4Y7K371</accession>
<keyword evidence="2" id="KW-0132">Cell division</keyword>
<evidence type="ECO:0000256" key="6">
    <source>
        <dbReference type="ARBA" id="ARBA00040104"/>
    </source>
</evidence>
<dbReference type="InterPro" id="IPR036769">
    <property type="entry name" value="Ribosomal_uL11_C_sf"/>
</dbReference>
<keyword evidence="12" id="KW-1185">Reference proteome</keyword>
<evidence type="ECO:0000259" key="10">
    <source>
        <dbReference type="Pfam" id="PF09759"/>
    </source>
</evidence>
<sequence>MASLKEILTRRPISATIRLTVPAGGARPAPPVGPALGQYRLNLMAFCKDFNARTQKYKPDTPMAVTITAFKDNTFEFTVKSPSVTWYLKKAAGIESGSGRSGHVVVATLTPKHIYEIAKIKQSDPYCQYMSLESISKSIIGTAKSMEMENTSPLTLVVPEHILGPLFVSANCAKLDQALENLKETAKTPDGRLKLSSVKILPIVLDLTRSQIFSSNHYILLLSFKLLRDLCAGEILNQNCFIEEDGVNVVARALDLINFDANSSDEIIEIIRFGLELLGNVCGAGEEHQAAVWSQLFPVVFKDIAGLRVKKTSDVLSMVIYSCCHGSSEIMRQLCEVPGLRIVAEIVRTASRDGLEEDWLLGLLAKICLEEAYFSPLFFMLSTTGAHEQNNNLKETGDIFTLENGFLLSILFGSLNKKRDENVSKEFALSILGILKRVVTVVNFFSRGQSTLPTGAPAVDILGLLDLLIDFLRELGPPLTIKKSIRQESTSIQLKVCPYKGFRRDIVAVIANCLYGMKHVQDEIRQKDAILLLLQQCVTDDYNEFLREYGIRAVRNLLEGNEENQKVVAELEIQGSANVPELAELGFQMELDPHTRRAKLVNISPC</sequence>
<comment type="similarity">
    <text evidence="1 7">Belongs to the universal ribosomal protein uL11 family.</text>
</comment>
<dbReference type="Gene3D" id="3.30.1550.10">
    <property type="entry name" value="Ribosomal protein L11/L12, N-terminal domain"/>
    <property type="match status" value="1"/>
</dbReference>
<dbReference type="GO" id="GO:0051301">
    <property type="term" value="P:cell division"/>
    <property type="evidence" value="ECO:0007669"/>
    <property type="project" value="UniProtKB-KW"/>
</dbReference>
<evidence type="ECO:0000313" key="11">
    <source>
        <dbReference type="EMBL" id="RZC67823.1"/>
    </source>
</evidence>
<dbReference type="STRING" id="3469.A0A4Y7K371"/>
<dbReference type="SUPFAM" id="SSF54747">
    <property type="entry name" value="Ribosomal L11/L12e N-terminal domain"/>
    <property type="match status" value="1"/>
</dbReference>
<dbReference type="InterPro" id="IPR036796">
    <property type="entry name" value="Ribosomal_uL11_N_sf"/>
</dbReference>
<dbReference type="InterPro" id="IPR051374">
    <property type="entry name" value="Ataxin-10/CTR86_families"/>
</dbReference>
<dbReference type="InterPro" id="IPR000911">
    <property type="entry name" value="Ribosomal_uL11"/>
</dbReference>
<dbReference type="SUPFAM" id="SSF46906">
    <property type="entry name" value="Ribosomal protein L11, C-terminal domain"/>
    <property type="match status" value="1"/>
</dbReference>
<reference evidence="11 12" key="1">
    <citation type="journal article" date="2018" name="Science">
        <title>The opium poppy genome and morphinan production.</title>
        <authorList>
            <person name="Guo L."/>
            <person name="Winzer T."/>
            <person name="Yang X."/>
            <person name="Li Y."/>
            <person name="Ning Z."/>
            <person name="He Z."/>
            <person name="Teodor R."/>
            <person name="Lu Y."/>
            <person name="Bowser T.A."/>
            <person name="Graham I.A."/>
            <person name="Ye K."/>
        </authorList>
    </citation>
    <scope>NUCLEOTIDE SEQUENCE [LARGE SCALE GENOMIC DNA]</scope>
    <source>
        <strain evidence="12">cv. HN1</strain>
        <tissue evidence="11">Leaves</tissue>
    </source>
</reference>
<dbReference type="CDD" id="cd00349">
    <property type="entry name" value="Ribosomal_L11"/>
    <property type="match status" value="1"/>
</dbReference>
<protein>
    <recommendedName>
        <fullName evidence="6">Large ribosomal subunit protein uL11m</fullName>
    </recommendedName>
</protein>
<dbReference type="InterPro" id="IPR006519">
    <property type="entry name" value="Ribosomal_uL11_bac-typ"/>
</dbReference>
<evidence type="ECO:0000256" key="3">
    <source>
        <dbReference type="ARBA" id="ARBA00022980"/>
    </source>
</evidence>
<evidence type="ECO:0000259" key="8">
    <source>
        <dbReference type="Pfam" id="PF00298"/>
    </source>
</evidence>
<keyword evidence="3 7" id="KW-0689">Ribosomal protein</keyword>
<dbReference type="Gene3D" id="1.25.10.10">
    <property type="entry name" value="Leucine-rich Repeat Variant"/>
    <property type="match status" value="2"/>
</dbReference>
<dbReference type="PANTHER" id="PTHR13255:SF0">
    <property type="entry name" value="ATAXIN-10"/>
    <property type="match status" value="1"/>
</dbReference>
<dbReference type="InterPro" id="IPR016024">
    <property type="entry name" value="ARM-type_fold"/>
</dbReference>
<evidence type="ECO:0000256" key="2">
    <source>
        <dbReference type="ARBA" id="ARBA00022618"/>
    </source>
</evidence>
<dbReference type="InterPro" id="IPR020784">
    <property type="entry name" value="Ribosomal_uL11_N"/>
</dbReference>
<dbReference type="GO" id="GO:0003735">
    <property type="term" value="F:structural constituent of ribosome"/>
    <property type="evidence" value="ECO:0007669"/>
    <property type="project" value="InterPro"/>
</dbReference>
<dbReference type="InterPro" id="IPR019156">
    <property type="entry name" value="Ataxin-10_domain"/>
</dbReference>
<dbReference type="Proteomes" id="UP000316621">
    <property type="component" value="Chromosome 6"/>
</dbReference>
<dbReference type="EMBL" id="CM010720">
    <property type="protein sequence ID" value="RZC67823.1"/>
    <property type="molecule type" value="Genomic_DNA"/>
</dbReference>
<feature type="domain" description="Large ribosomal subunit protein uL11 N-terminal" evidence="9">
    <location>
        <begin position="17"/>
        <end position="75"/>
    </location>
</feature>
<dbReference type="OMA" id="ICARDEM"/>